<accession>A0A507AN79</accession>
<dbReference type="PANTHER" id="PTHR48107">
    <property type="entry name" value="NADPH-DEPENDENT ALDEHYDE REDUCTASE-LIKE PROTEIN, CHLOROPLASTIC-RELATED"/>
    <property type="match status" value="1"/>
</dbReference>
<sequence length="260" mass="27469">MTADTLSLHGKVAIVTGSGRENGIGAGIAVALARNGASVVVNYVSETSKKRAANVAESLRKAGGQAIVVQAAVDTLDGARELVRQTLDGFKTDHIDILVNNAATAFFCPIAEEPNVDQLAKVLNTNILGPFYMVHAVVPHMPRGGRIINISSTNSKRGNAKISSYAASKAALDSLTWSWAEELGRSRGITVNSVAPGPVKTDIYPEGHEAEMMESEVSITRAARRPGTIEDIGDAVLLLVNEKSRWITGQYISVSGGVAY</sequence>
<dbReference type="GeneID" id="41968992"/>
<dbReference type="FunFam" id="3.40.50.720:FF:000084">
    <property type="entry name" value="Short-chain dehydrogenase reductase"/>
    <property type="match status" value="1"/>
</dbReference>
<evidence type="ECO:0000256" key="2">
    <source>
        <dbReference type="ARBA" id="ARBA00022857"/>
    </source>
</evidence>
<name>A0A507AN79_9PEZI</name>
<dbReference type="AlphaFoldDB" id="A0A507AN79"/>
<dbReference type="InParanoid" id="A0A507AN79"/>
<evidence type="ECO:0000313" key="5">
    <source>
        <dbReference type="EMBL" id="TPX09193.1"/>
    </source>
</evidence>
<comment type="caution">
    <text evidence="5">The sequence shown here is derived from an EMBL/GenBank/DDBJ whole genome shotgun (WGS) entry which is preliminary data.</text>
</comment>
<protein>
    <submittedName>
        <fullName evidence="5">Uncharacterized protein</fullName>
    </submittedName>
</protein>
<evidence type="ECO:0000256" key="3">
    <source>
        <dbReference type="ARBA" id="ARBA00023002"/>
    </source>
</evidence>
<dbReference type="OrthoDB" id="47007at2759"/>
<keyword evidence="3" id="KW-0560">Oxidoreductase</keyword>
<reference evidence="5 6" key="1">
    <citation type="submission" date="2019-06" db="EMBL/GenBank/DDBJ databases">
        <title>Draft genome sequence of the filamentous fungus Phialemoniopsis curvata isolated from diesel fuel.</title>
        <authorList>
            <person name="Varaljay V.A."/>
            <person name="Lyon W.J."/>
            <person name="Crouch A.L."/>
            <person name="Drake C.E."/>
            <person name="Hollomon J.M."/>
            <person name="Nadeau L.J."/>
            <person name="Nunn H.S."/>
            <person name="Stevenson B.S."/>
            <person name="Bojanowski C.L."/>
            <person name="Crookes-Goodson W.J."/>
        </authorList>
    </citation>
    <scope>NUCLEOTIDE SEQUENCE [LARGE SCALE GENOMIC DNA]</scope>
    <source>
        <strain evidence="5 6">D216</strain>
    </source>
</reference>
<dbReference type="InterPro" id="IPR020904">
    <property type="entry name" value="Sc_DH/Rdtase_CS"/>
</dbReference>
<organism evidence="5 6">
    <name type="scientific">Thyridium curvatum</name>
    <dbReference type="NCBI Taxonomy" id="1093900"/>
    <lineage>
        <taxon>Eukaryota</taxon>
        <taxon>Fungi</taxon>
        <taxon>Dikarya</taxon>
        <taxon>Ascomycota</taxon>
        <taxon>Pezizomycotina</taxon>
        <taxon>Sordariomycetes</taxon>
        <taxon>Sordariomycetidae</taxon>
        <taxon>Thyridiales</taxon>
        <taxon>Thyridiaceae</taxon>
        <taxon>Thyridium</taxon>
    </lineage>
</organism>
<dbReference type="GO" id="GO:0016614">
    <property type="term" value="F:oxidoreductase activity, acting on CH-OH group of donors"/>
    <property type="evidence" value="ECO:0007669"/>
    <property type="project" value="UniProtKB-ARBA"/>
</dbReference>
<keyword evidence="2" id="KW-0521">NADP</keyword>
<evidence type="ECO:0000313" key="4">
    <source>
        <dbReference type="EMBL" id="TPX09085.1"/>
    </source>
</evidence>
<dbReference type="RefSeq" id="XP_030990796.1">
    <property type="nucleotide sequence ID" value="XM_031135636.1"/>
</dbReference>
<evidence type="ECO:0000256" key="1">
    <source>
        <dbReference type="ARBA" id="ARBA00006484"/>
    </source>
</evidence>
<dbReference type="InterPro" id="IPR036291">
    <property type="entry name" value="NAD(P)-bd_dom_sf"/>
</dbReference>
<dbReference type="Proteomes" id="UP000319257">
    <property type="component" value="Unassembled WGS sequence"/>
</dbReference>
<dbReference type="STRING" id="1093900.A0A507AN79"/>
<dbReference type="EMBL" id="SKBQ01000006">
    <property type="protein sequence ID" value="TPX09193.1"/>
    <property type="molecule type" value="Genomic_DNA"/>
</dbReference>
<dbReference type="PROSITE" id="PS00061">
    <property type="entry name" value="ADH_SHORT"/>
    <property type="match status" value="1"/>
</dbReference>
<evidence type="ECO:0000313" key="6">
    <source>
        <dbReference type="Proteomes" id="UP000319257"/>
    </source>
</evidence>
<dbReference type="SUPFAM" id="SSF51735">
    <property type="entry name" value="NAD(P)-binding Rossmann-fold domains"/>
    <property type="match status" value="1"/>
</dbReference>
<dbReference type="PANTHER" id="PTHR48107:SF7">
    <property type="entry name" value="RE15974P"/>
    <property type="match status" value="1"/>
</dbReference>
<dbReference type="Pfam" id="PF13561">
    <property type="entry name" value="adh_short_C2"/>
    <property type="match status" value="1"/>
</dbReference>
<gene>
    <name evidence="4" type="ORF">E0L32_001545</name>
    <name evidence="5" type="ORF">E0L32_001653</name>
</gene>
<dbReference type="EMBL" id="SKBQ01000006">
    <property type="protein sequence ID" value="TPX09085.1"/>
    <property type="molecule type" value="Genomic_DNA"/>
</dbReference>
<dbReference type="InterPro" id="IPR002347">
    <property type="entry name" value="SDR_fam"/>
</dbReference>
<comment type="similarity">
    <text evidence="1">Belongs to the short-chain dehydrogenases/reductases (SDR) family.</text>
</comment>
<dbReference type="Gene3D" id="3.40.50.720">
    <property type="entry name" value="NAD(P)-binding Rossmann-like Domain"/>
    <property type="match status" value="1"/>
</dbReference>
<dbReference type="PRINTS" id="PR00080">
    <property type="entry name" value="SDRFAMILY"/>
</dbReference>
<dbReference type="PRINTS" id="PR00081">
    <property type="entry name" value="GDHRDH"/>
</dbReference>
<keyword evidence="6" id="KW-1185">Reference proteome</keyword>
<proteinExistence type="inferred from homology"/>